<dbReference type="FunCoup" id="A0A0E1RV54">
    <property type="interactions" value="618"/>
</dbReference>
<dbReference type="PROSITE" id="PS01162">
    <property type="entry name" value="QOR_ZETA_CRYSTAL"/>
    <property type="match status" value="1"/>
</dbReference>
<dbReference type="GO" id="GO:0008270">
    <property type="term" value="F:zinc ion binding"/>
    <property type="evidence" value="ECO:0007669"/>
    <property type="project" value="InterPro"/>
</dbReference>
<protein>
    <recommendedName>
        <fullName evidence="4">Probable quinone oxidoreductase</fullName>
    </recommendedName>
    <alternativeName>
        <fullName evidence="3">NADPH:quinone reductase</fullName>
    </alternativeName>
</protein>
<dbReference type="GO" id="GO:0005829">
    <property type="term" value="C:cytosol"/>
    <property type="evidence" value="ECO:0007669"/>
    <property type="project" value="TreeGrafter"/>
</dbReference>
<evidence type="ECO:0000313" key="6">
    <source>
        <dbReference type="EMBL" id="EAS27942.2"/>
    </source>
</evidence>
<dbReference type="RefSeq" id="XP_001239525.2">
    <property type="nucleotide sequence ID" value="XM_001239524.2"/>
</dbReference>
<evidence type="ECO:0000256" key="2">
    <source>
        <dbReference type="ARBA" id="ARBA00023002"/>
    </source>
</evidence>
<evidence type="ECO:0000256" key="3">
    <source>
        <dbReference type="ARBA" id="ARBA00043088"/>
    </source>
</evidence>
<dbReference type="PANTHER" id="PTHR48106:SF13">
    <property type="entry name" value="QUINONE OXIDOREDUCTASE-RELATED"/>
    <property type="match status" value="1"/>
</dbReference>
<dbReference type="OrthoDB" id="48317at2759"/>
<sequence length="384" mass="41283">MTSILHLSYRAGPILRLQNPLLSRICPRATPTPSTTGSFLQASRYLRTMAGITIPTTQAAIQISRTGGPEVLEYHTSLPVPTPGPGEVLIKNNLSGVNYIDTYFRTGLYQSPKPEILGREGAGIIVALGSGPNPQGFKVGDRVAWLNTGGYAEYSVAQAEKRVVRIPEGISDEQALSVLLSGITTLSLVKEAYPVQKGDWILVHAAAGGAGFLMTQMLKDIGAKVIGTAGGPEKAELVKSLGADVVIDYKSPEGANWLGKVMEVTGGEGVAAVYDSVGKDTWEDSIKAVKRKGTMVFFGNASGPVPPLNIQLLSAKNIKVLRTSLFGYIATQEEFDYYTNELFNMVKSGKLKTRLHKIYPLEQAAQAHIDLEGRKTTGKLLLRP</sequence>
<dbReference type="GO" id="GO:0035925">
    <property type="term" value="F:mRNA 3'-UTR AU-rich region binding"/>
    <property type="evidence" value="ECO:0007669"/>
    <property type="project" value="TreeGrafter"/>
</dbReference>
<proteinExistence type="predicted"/>
<dbReference type="SUPFAM" id="SSF51735">
    <property type="entry name" value="NAD(P)-binding Rossmann-fold domains"/>
    <property type="match status" value="1"/>
</dbReference>
<dbReference type="GO" id="GO:0070402">
    <property type="term" value="F:NADPH binding"/>
    <property type="evidence" value="ECO:0007669"/>
    <property type="project" value="TreeGrafter"/>
</dbReference>
<dbReference type="CDD" id="cd05286">
    <property type="entry name" value="QOR2"/>
    <property type="match status" value="1"/>
</dbReference>
<dbReference type="EMBL" id="GG704915">
    <property type="protein sequence ID" value="EAS27942.2"/>
    <property type="molecule type" value="Genomic_DNA"/>
</dbReference>
<dbReference type="Pfam" id="PF00107">
    <property type="entry name" value="ADH_zinc_N"/>
    <property type="match status" value="1"/>
</dbReference>
<dbReference type="GeneID" id="4558255"/>
<dbReference type="Proteomes" id="UP000001261">
    <property type="component" value="Unassembled WGS sequence"/>
</dbReference>
<name>A0A0E1RV54_COCIM</name>
<keyword evidence="2" id="KW-0560">Oxidoreductase</keyword>
<feature type="domain" description="Enoyl reductase (ER)" evidence="5">
    <location>
        <begin position="67"/>
        <end position="382"/>
    </location>
</feature>
<dbReference type="InterPro" id="IPR011032">
    <property type="entry name" value="GroES-like_sf"/>
</dbReference>
<accession>A0A0E1RV54</accession>
<dbReference type="STRING" id="246410.A0A0E1RV54"/>
<dbReference type="OMA" id="VDMSYSR"/>
<dbReference type="InterPro" id="IPR036291">
    <property type="entry name" value="NAD(P)-bd_dom_sf"/>
</dbReference>
<dbReference type="Gene3D" id="3.40.50.720">
    <property type="entry name" value="NAD(P)-binding Rossmann-like Domain"/>
    <property type="match status" value="1"/>
</dbReference>
<dbReference type="AlphaFoldDB" id="A0A0E1RV54"/>
<reference evidence="7" key="1">
    <citation type="journal article" date="2009" name="Genome Res.">
        <title>Comparative genomic analyses of the human fungal pathogens Coccidioides and their relatives.</title>
        <authorList>
            <person name="Sharpton T.J."/>
            <person name="Stajich J.E."/>
            <person name="Rounsley S.D."/>
            <person name="Gardner M.J."/>
            <person name="Wortman J.R."/>
            <person name="Jordar V.S."/>
            <person name="Maiti R."/>
            <person name="Kodira C.D."/>
            <person name="Neafsey D.E."/>
            <person name="Zeng Q."/>
            <person name="Hung C.-Y."/>
            <person name="McMahan C."/>
            <person name="Muszewska A."/>
            <person name="Grynberg M."/>
            <person name="Mandel M.A."/>
            <person name="Kellner E.M."/>
            <person name="Barker B.M."/>
            <person name="Galgiani J.N."/>
            <person name="Orbach M.J."/>
            <person name="Kirkland T.N."/>
            <person name="Cole G.T."/>
            <person name="Henn M.R."/>
            <person name="Birren B.W."/>
            <person name="Taylor J.W."/>
        </authorList>
    </citation>
    <scope>NUCLEOTIDE SEQUENCE [LARGE SCALE GENOMIC DNA]</scope>
    <source>
        <strain evidence="7">RS</strain>
    </source>
</reference>
<dbReference type="InterPro" id="IPR002364">
    <property type="entry name" value="Quin_OxRdtase/zeta-crystal_CS"/>
</dbReference>
<dbReference type="VEuPathDB" id="FungiDB:CIMG_09146"/>
<gene>
    <name evidence="6" type="ORF">CIMG_09146</name>
</gene>
<dbReference type="GO" id="GO:0003960">
    <property type="term" value="F:quinone reductase (NADPH) activity"/>
    <property type="evidence" value="ECO:0007669"/>
    <property type="project" value="InterPro"/>
</dbReference>
<dbReference type="InterPro" id="IPR013149">
    <property type="entry name" value="ADH-like_C"/>
</dbReference>
<dbReference type="InterPro" id="IPR047618">
    <property type="entry name" value="QOR-like"/>
</dbReference>
<evidence type="ECO:0000256" key="4">
    <source>
        <dbReference type="ARBA" id="ARBA00070796"/>
    </source>
</evidence>
<dbReference type="Pfam" id="PF08240">
    <property type="entry name" value="ADH_N"/>
    <property type="match status" value="1"/>
</dbReference>
<dbReference type="KEGG" id="cim:CIMG_09146"/>
<evidence type="ECO:0000313" key="7">
    <source>
        <dbReference type="Proteomes" id="UP000001261"/>
    </source>
</evidence>
<organism evidence="6 7">
    <name type="scientific">Coccidioides immitis (strain RS)</name>
    <name type="common">Valley fever fungus</name>
    <dbReference type="NCBI Taxonomy" id="246410"/>
    <lineage>
        <taxon>Eukaryota</taxon>
        <taxon>Fungi</taxon>
        <taxon>Dikarya</taxon>
        <taxon>Ascomycota</taxon>
        <taxon>Pezizomycotina</taxon>
        <taxon>Eurotiomycetes</taxon>
        <taxon>Eurotiomycetidae</taxon>
        <taxon>Onygenales</taxon>
        <taxon>Onygenaceae</taxon>
        <taxon>Coccidioides</taxon>
    </lineage>
</organism>
<dbReference type="FunFam" id="3.40.50.720:FF:000053">
    <property type="entry name" value="Quinone oxidoreductase 1"/>
    <property type="match status" value="1"/>
</dbReference>
<evidence type="ECO:0000259" key="5">
    <source>
        <dbReference type="SMART" id="SM00829"/>
    </source>
</evidence>
<keyword evidence="1" id="KW-0521">NADP</keyword>
<dbReference type="SMART" id="SM00829">
    <property type="entry name" value="PKS_ER"/>
    <property type="match status" value="1"/>
</dbReference>
<dbReference type="InParanoid" id="A0A0E1RV54"/>
<evidence type="ECO:0000256" key="1">
    <source>
        <dbReference type="ARBA" id="ARBA00022857"/>
    </source>
</evidence>
<reference evidence="7" key="2">
    <citation type="journal article" date="2010" name="Genome Res.">
        <title>Population genomic sequencing of Coccidioides fungi reveals recent hybridization and transposon control.</title>
        <authorList>
            <person name="Neafsey D.E."/>
            <person name="Barker B.M."/>
            <person name="Sharpton T.J."/>
            <person name="Stajich J.E."/>
            <person name="Park D.J."/>
            <person name="Whiston E."/>
            <person name="Hung C.-Y."/>
            <person name="McMahan C."/>
            <person name="White J."/>
            <person name="Sykes S."/>
            <person name="Heiman D."/>
            <person name="Young S."/>
            <person name="Zeng Q."/>
            <person name="Abouelleil A."/>
            <person name="Aftuck L."/>
            <person name="Bessette D."/>
            <person name="Brown A."/>
            <person name="FitzGerald M."/>
            <person name="Lui A."/>
            <person name="Macdonald J.P."/>
            <person name="Priest M."/>
            <person name="Orbach M.J."/>
            <person name="Galgiani J.N."/>
            <person name="Kirkland T.N."/>
            <person name="Cole G.T."/>
            <person name="Birren B.W."/>
            <person name="Henn M.R."/>
            <person name="Taylor J.W."/>
            <person name="Rounsley S.D."/>
        </authorList>
    </citation>
    <scope>GENOME REANNOTATION</scope>
    <source>
        <strain evidence="7">RS</strain>
    </source>
</reference>
<dbReference type="InterPro" id="IPR013154">
    <property type="entry name" value="ADH-like_N"/>
</dbReference>
<dbReference type="Gene3D" id="3.90.180.10">
    <property type="entry name" value="Medium-chain alcohol dehydrogenases, catalytic domain"/>
    <property type="match status" value="1"/>
</dbReference>
<dbReference type="SUPFAM" id="SSF50129">
    <property type="entry name" value="GroES-like"/>
    <property type="match status" value="1"/>
</dbReference>
<keyword evidence="7" id="KW-1185">Reference proteome</keyword>
<dbReference type="PANTHER" id="PTHR48106">
    <property type="entry name" value="QUINONE OXIDOREDUCTASE PIG3-RELATED"/>
    <property type="match status" value="1"/>
</dbReference>
<dbReference type="InterPro" id="IPR020843">
    <property type="entry name" value="ER"/>
</dbReference>